<sequence>MLFDCFTVFEATKTLVICCDFFLFEKNSGLKCIVIFMFEITLLFALWLEDYLVYTCCVEQFALLCVFLLSFFFEFINEQTHLFVFKKKNILYIFIILLLIFAMLFLKKISYLH</sequence>
<keyword evidence="1" id="KW-0812">Transmembrane</keyword>
<accession>X6N834</accession>
<evidence type="ECO:0000256" key="1">
    <source>
        <dbReference type="SAM" id="Phobius"/>
    </source>
</evidence>
<evidence type="ECO:0000313" key="3">
    <source>
        <dbReference type="Proteomes" id="UP000023152"/>
    </source>
</evidence>
<keyword evidence="1" id="KW-1133">Transmembrane helix</keyword>
<dbReference type="EMBL" id="ASPP01010742">
    <property type="protein sequence ID" value="ETO22430.1"/>
    <property type="molecule type" value="Genomic_DNA"/>
</dbReference>
<gene>
    <name evidence="2" type="ORF">RFI_14773</name>
</gene>
<dbReference type="Proteomes" id="UP000023152">
    <property type="component" value="Unassembled WGS sequence"/>
</dbReference>
<feature type="transmembrane region" description="Helical" evidence="1">
    <location>
        <begin position="89"/>
        <end position="106"/>
    </location>
</feature>
<keyword evidence="3" id="KW-1185">Reference proteome</keyword>
<evidence type="ECO:0000313" key="2">
    <source>
        <dbReference type="EMBL" id="ETO22430.1"/>
    </source>
</evidence>
<dbReference type="AlphaFoldDB" id="X6N834"/>
<comment type="caution">
    <text evidence="2">The sequence shown here is derived from an EMBL/GenBank/DDBJ whole genome shotgun (WGS) entry which is preliminary data.</text>
</comment>
<reference evidence="2 3" key="1">
    <citation type="journal article" date="2013" name="Curr. Biol.">
        <title>The Genome of the Foraminiferan Reticulomyxa filosa.</title>
        <authorList>
            <person name="Glockner G."/>
            <person name="Hulsmann N."/>
            <person name="Schleicher M."/>
            <person name="Noegel A.A."/>
            <person name="Eichinger L."/>
            <person name="Gallinger C."/>
            <person name="Pawlowski J."/>
            <person name="Sierra R."/>
            <person name="Euteneuer U."/>
            <person name="Pillet L."/>
            <person name="Moustafa A."/>
            <person name="Platzer M."/>
            <person name="Groth M."/>
            <person name="Szafranski K."/>
            <person name="Schliwa M."/>
        </authorList>
    </citation>
    <scope>NUCLEOTIDE SEQUENCE [LARGE SCALE GENOMIC DNA]</scope>
</reference>
<keyword evidence="1" id="KW-0472">Membrane</keyword>
<proteinExistence type="predicted"/>
<feature type="transmembrane region" description="Helical" evidence="1">
    <location>
        <begin position="60"/>
        <end position="77"/>
    </location>
</feature>
<protein>
    <submittedName>
        <fullName evidence="2">Uncharacterized protein</fullName>
    </submittedName>
</protein>
<organism evidence="2 3">
    <name type="scientific">Reticulomyxa filosa</name>
    <dbReference type="NCBI Taxonomy" id="46433"/>
    <lineage>
        <taxon>Eukaryota</taxon>
        <taxon>Sar</taxon>
        <taxon>Rhizaria</taxon>
        <taxon>Retaria</taxon>
        <taxon>Foraminifera</taxon>
        <taxon>Monothalamids</taxon>
        <taxon>Reticulomyxidae</taxon>
        <taxon>Reticulomyxa</taxon>
    </lineage>
</organism>
<name>X6N834_RETFI</name>
<feature type="transmembrane region" description="Helical" evidence="1">
    <location>
        <begin position="30"/>
        <end position="48"/>
    </location>
</feature>